<dbReference type="Proteomes" id="UP000235672">
    <property type="component" value="Unassembled WGS sequence"/>
</dbReference>
<dbReference type="AlphaFoldDB" id="A0A2J6QKM5"/>
<keyword evidence="2" id="KW-1185">Reference proteome</keyword>
<proteinExistence type="predicted"/>
<accession>A0A2J6QKM5</accession>
<dbReference type="EMBL" id="KZ613467">
    <property type="protein sequence ID" value="PMD26787.1"/>
    <property type="molecule type" value="Genomic_DNA"/>
</dbReference>
<dbReference type="PROSITE" id="PS51257">
    <property type="entry name" value="PROKAR_LIPOPROTEIN"/>
    <property type="match status" value="1"/>
</dbReference>
<name>A0A2J6QKM5_9HELO</name>
<reference evidence="1 2" key="1">
    <citation type="submission" date="2016-05" db="EMBL/GenBank/DDBJ databases">
        <title>A degradative enzymes factory behind the ericoid mycorrhizal symbiosis.</title>
        <authorList>
            <consortium name="DOE Joint Genome Institute"/>
            <person name="Martino E."/>
            <person name="Morin E."/>
            <person name="Grelet G."/>
            <person name="Kuo A."/>
            <person name="Kohler A."/>
            <person name="Daghino S."/>
            <person name="Barry K."/>
            <person name="Choi C."/>
            <person name="Cichocki N."/>
            <person name="Clum A."/>
            <person name="Copeland A."/>
            <person name="Hainaut M."/>
            <person name="Haridas S."/>
            <person name="Labutti K."/>
            <person name="Lindquist E."/>
            <person name="Lipzen A."/>
            <person name="Khouja H.-R."/>
            <person name="Murat C."/>
            <person name="Ohm R."/>
            <person name="Olson A."/>
            <person name="Spatafora J."/>
            <person name="Veneault-Fourrey C."/>
            <person name="Henrissat B."/>
            <person name="Grigoriev I."/>
            <person name="Martin F."/>
            <person name="Perotto S."/>
        </authorList>
    </citation>
    <scope>NUCLEOTIDE SEQUENCE [LARGE SCALE GENOMIC DNA]</scope>
    <source>
        <strain evidence="1 2">UAMH 7357</strain>
    </source>
</reference>
<protein>
    <submittedName>
        <fullName evidence="1">Uncharacterized protein</fullName>
    </submittedName>
</protein>
<gene>
    <name evidence="1" type="ORF">NA56DRAFT_296798</name>
</gene>
<sequence>MCNESAKPMIYSLTLKASFSPNIFPWWCSCVDFKCKFKMPSVEPGILTCSYLYNITQSISLTALRDEGNDSQIHYLVAWEEGFDLSCHLIPEQFLYSWAFILSS</sequence>
<organism evidence="1 2">
    <name type="scientific">Hyaloscypha hepaticicola</name>
    <dbReference type="NCBI Taxonomy" id="2082293"/>
    <lineage>
        <taxon>Eukaryota</taxon>
        <taxon>Fungi</taxon>
        <taxon>Dikarya</taxon>
        <taxon>Ascomycota</taxon>
        <taxon>Pezizomycotina</taxon>
        <taxon>Leotiomycetes</taxon>
        <taxon>Helotiales</taxon>
        <taxon>Hyaloscyphaceae</taxon>
        <taxon>Hyaloscypha</taxon>
    </lineage>
</organism>
<evidence type="ECO:0000313" key="2">
    <source>
        <dbReference type="Proteomes" id="UP000235672"/>
    </source>
</evidence>
<evidence type="ECO:0000313" key="1">
    <source>
        <dbReference type="EMBL" id="PMD26787.1"/>
    </source>
</evidence>